<dbReference type="Gene3D" id="1.10.3090.10">
    <property type="entry name" value="cca-adding enzyme, domain 2"/>
    <property type="match status" value="1"/>
</dbReference>
<dbReference type="GO" id="GO:0046872">
    <property type="term" value="F:metal ion binding"/>
    <property type="evidence" value="ECO:0007669"/>
    <property type="project" value="UniProtKB-KW"/>
</dbReference>
<name>A0A2M7FYH9_9BACT</name>
<dbReference type="SUPFAM" id="SSF81891">
    <property type="entry name" value="Poly A polymerase C-terminal region-like"/>
    <property type="match status" value="1"/>
</dbReference>
<dbReference type="GO" id="GO:0000166">
    <property type="term" value="F:nucleotide binding"/>
    <property type="evidence" value="ECO:0007669"/>
    <property type="project" value="UniProtKB-KW"/>
</dbReference>
<evidence type="ECO:0000256" key="4">
    <source>
        <dbReference type="ARBA" id="ARBA00022679"/>
    </source>
</evidence>
<comment type="cofactor">
    <cofactor evidence="1">
        <name>Mg(2+)</name>
        <dbReference type="ChEBI" id="CHEBI:18420"/>
    </cofactor>
</comment>
<keyword evidence="5" id="KW-0819">tRNA processing</keyword>
<keyword evidence="4 11" id="KW-0808">Transferase</keyword>
<dbReference type="PANTHER" id="PTHR47788:SF1">
    <property type="entry name" value="A-ADDING TRNA NUCLEOTIDYLTRANSFERASE"/>
    <property type="match status" value="1"/>
</dbReference>
<gene>
    <name evidence="13" type="ORF">COW36_21825</name>
</gene>
<reference evidence="13 14" key="1">
    <citation type="submission" date="2017-09" db="EMBL/GenBank/DDBJ databases">
        <title>Depth-based differentiation of microbial function through sediment-hosted aquifers and enrichment of novel symbionts in the deep terrestrial subsurface.</title>
        <authorList>
            <person name="Probst A.J."/>
            <person name="Ladd B."/>
            <person name="Jarett J.K."/>
            <person name="Geller-Mcgrath D.E."/>
            <person name="Sieber C.M."/>
            <person name="Emerson J.B."/>
            <person name="Anantharaman K."/>
            <person name="Thomas B.C."/>
            <person name="Malmstrom R."/>
            <person name="Stieglmeier M."/>
            <person name="Klingl A."/>
            <person name="Woyke T."/>
            <person name="Ryan C.M."/>
            <person name="Banfield J.F."/>
        </authorList>
    </citation>
    <scope>NUCLEOTIDE SEQUENCE [LARGE SCALE GENOMIC DNA]</scope>
    <source>
        <strain evidence="13">CG17_big_fil_post_rev_8_21_14_2_50_48_46</strain>
    </source>
</reference>
<feature type="domain" description="Poly A polymerase head" evidence="12">
    <location>
        <begin position="34"/>
        <end position="163"/>
    </location>
</feature>
<dbReference type="InterPro" id="IPR002646">
    <property type="entry name" value="PolA_pol_head_dom"/>
</dbReference>
<organism evidence="13 14">
    <name type="scientific">bacterium (Candidatus Blackallbacteria) CG17_big_fil_post_rev_8_21_14_2_50_48_46</name>
    <dbReference type="NCBI Taxonomy" id="2014261"/>
    <lineage>
        <taxon>Bacteria</taxon>
        <taxon>Candidatus Blackallbacteria</taxon>
    </lineage>
</organism>
<evidence type="ECO:0000256" key="10">
    <source>
        <dbReference type="ARBA" id="ARBA00022884"/>
    </source>
</evidence>
<evidence type="ECO:0000256" key="7">
    <source>
        <dbReference type="ARBA" id="ARBA00022723"/>
    </source>
</evidence>
<dbReference type="AlphaFoldDB" id="A0A2M7FYH9"/>
<evidence type="ECO:0000256" key="8">
    <source>
        <dbReference type="ARBA" id="ARBA00022741"/>
    </source>
</evidence>
<evidence type="ECO:0000256" key="11">
    <source>
        <dbReference type="RuleBase" id="RU003953"/>
    </source>
</evidence>
<keyword evidence="8" id="KW-0547">Nucleotide-binding</keyword>
<keyword evidence="9" id="KW-0460">Magnesium</keyword>
<accession>A0A2M7FYH9</accession>
<keyword evidence="7" id="KW-0479">Metal-binding</keyword>
<keyword evidence="6" id="KW-0548">Nucleotidyltransferase</keyword>
<dbReference type="Gene3D" id="3.30.460.10">
    <property type="entry name" value="Beta Polymerase, domain 2"/>
    <property type="match status" value="1"/>
</dbReference>
<dbReference type="InterPro" id="IPR052390">
    <property type="entry name" value="tRNA_nt/polyA_polymerase"/>
</dbReference>
<keyword evidence="3" id="KW-0820">tRNA-binding</keyword>
<dbReference type="GO" id="GO:0008033">
    <property type="term" value="P:tRNA processing"/>
    <property type="evidence" value="ECO:0007669"/>
    <property type="project" value="UniProtKB-KW"/>
</dbReference>
<evidence type="ECO:0000256" key="5">
    <source>
        <dbReference type="ARBA" id="ARBA00022694"/>
    </source>
</evidence>
<evidence type="ECO:0000256" key="2">
    <source>
        <dbReference type="ARBA" id="ARBA00007265"/>
    </source>
</evidence>
<dbReference type="GO" id="GO:0016779">
    <property type="term" value="F:nucleotidyltransferase activity"/>
    <property type="evidence" value="ECO:0007669"/>
    <property type="project" value="UniProtKB-KW"/>
</dbReference>
<evidence type="ECO:0000256" key="6">
    <source>
        <dbReference type="ARBA" id="ARBA00022695"/>
    </source>
</evidence>
<dbReference type="Proteomes" id="UP000231019">
    <property type="component" value="Unassembled WGS sequence"/>
</dbReference>
<evidence type="ECO:0000313" key="13">
    <source>
        <dbReference type="EMBL" id="PIW14409.1"/>
    </source>
</evidence>
<dbReference type="EMBL" id="PFFQ01000060">
    <property type="protein sequence ID" value="PIW14409.1"/>
    <property type="molecule type" value="Genomic_DNA"/>
</dbReference>
<evidence type="ECO:0000259" key="12">
    <source>
        <dbReference type="Pfam" id="PF01743"/>
    </source>
</evidence>
<evidence type="ECO:0000256" key="3">
    <source>
        <dbReference type="ARBA" id="ARBA00022555"/>
    </source>
</evidence>
<dbReference type="SUPFAM" id="SSF81301">
    <property type="entry name" value="Nucleotidyltransferase"/>
    <property type="match status" value="1"/>
</dbReference>
<proteinExistence type="inferred from homology"/>
<keyword evidence="10 11" id="KW-0694">RNA-binding</keyword>
<evidence type="ECO:0000313" key="14">
    <source>
        <dbReference type="Proteomes" id="UP000231019"/>
    </source>
</evidence>
<dbReference type="PANTHER" id="PTHR47788">
    <property type="entry name" value="POLYA POLYMERASE"/>
    <property type="match status" value="1"/>
</dbReference>
<dbReference type="CDD" id="cd05398">
    <property type="entry name" value="NT_ClassII-CCAase"/>
    <property type="match status" value="1"/>
</dbReference>
<protein>
    <recommendedName>
        <fullName evidence="12">Poly A polymerase head domain-containing protein</fullName>
    </recommendedName>
</protein>
<sequence length="426" mass="49440">MKLIRSMQAYFPAEVLELLHHVGESAAALDLRVFLIGGSIRDLLLPHREFDWDIDLVVEHRGAEALGQEMQRRCGGQLQIFEQYGTAKLKFDQRLHLDIATARTETYAHPGANPKVSFSDLHADLIRRDFTINAMAIALLPGEFGELIDYFNGYQDLEHRLLRTLHENKFREDPVRCWRACRLQHALSFQIESQTAQLISETMQTGIFDRFFSPRIRTELRKVLSFADPLPSLLALEALNVLRCLDPELRLNENLLGALNRLEQWEPWFAEAHDQWAAPLCLLLEALSVPRRAELIPHLELNQHQVRSWEAIVVQTEKMLALNWKTLKPHQVYQTLKPIPDLTLWFWLARFPESELAQAAEYFWGELRLSKPEISGHDLKTILKPGPQMREILEKLHHFRLDGLVHSKEEEFALAQKWAQELKEVL</sequence>
<dbReference type="InterPro" id="IPR043519">
    <property type="entry name" value="NT_sf"/>
</dbReference>
<evidence type="ECO:0000256" key="1">
    <source>
        <dbReference type="ARBA" id="ARBA00001946"/>
    </source>
</evidence>
<evidence type="ECO:0000256" key="9">
    <source>
        <dbReference type="ARBA" id="ARBA00022842"/>
    </source>
</evidence>
<dbReference type="GO" id="GO:0000049">
    <property type="term" value="F:tRNA binding"/>
    <property type="evidence" value="ECO:0007669"/>
    <property type="project" value="UniProtKB-KW"/>
</dbReference>
<comment type="caution">
    <text evidence="13">The sequence shown here is derived from an EMBL/GenBank/DDBJ whole genome shotgun (WGS) entry which is preliminary data.</text>
</comment>
<comment type="similarity">
    <text evidence="2 11">Belongs to the tRNA nucleotidyltransferase/poly(A) polymerase family.</text>
</comment>
<dbReference type="Pfam" id="PF01743">
    <property type="entry name" value="PolyA_pol"/>
    <property type="match status" value="1"/>
</dbReference>